<evidence type="ECO:0000313" key="2">
    <source>
        <dbReference type="EMBL" id="TSB45421.1"/>
    </source>
</evidence>
<evidence type="ECO:0000256" key="1">
    <source>
        <dbReference type="ARBA" id="ARBA00022801"/>
    </source>
</evidence>
<dbReference type="GO" id="GO:0004668">
    <property type="term" value="F:protein-arginine deiminase activity"/>
    <property type="evidence" value="ECO:0007669"/>
    <property type="project" value="InterPro"/>
</dbReference>
<name>A0A553ZVA8_9BACI</name>
<dbReference type="SUPFAM" id="SSF55909">
    <property type="entry name" value="Pentein"/>
    <property type="match status" value="1"/>
</dbReference>
<dbReference type="Proteomes" id="UP000318521">
    <property type="component" value="Unassembled WGS sequence"/>
</dbReference>
<dbReference type="GO" id="GO:0009446">
    <property type="term" value="P:putrescine biosynthetic process"/>
    <property type="evidence" value="ECO:0007669"/>
    <property type="project" value="InterPro"/>
</dbReference>
<dbReference type="RefSeq" id="WP_143849847.1">
    <property type="nucleotide sequence ID" value="NZ_VLXZ01000011.1"/>
</dbReference>
<organism evidence="2 3">
    <name type="scientific">Alkalicoccobacillus porphyridii</name>
    <dbReference type="NCBI Taxonomy" id="2597270"/>
    <lineage>
        <taxon>Bacteria</taxon>
        <taxon>Bacillati</taxon>
        <taxon>Bacillota</taxon>
        <taxon>Bacilli</taxon>
        <taxon>Bacillales</taxon>
        <taxon>Bacillaceae</taxon>
        <taxon>Alkalicoccobacillus</taxon>
    </lineage>
</organism>
<protein>
    <submittedName>
        <fullName evidence="2">Agmatine deiminase family protein</fullName>
    </submittedName>
</protein>
<dbReference type="AlphaFoldDB" id="A0A553ZVA8"/>
<keyword evidence="3" id="KW-1185">Reference proteome</keyword>
<dbReference type="EMBL" id="VLXZ01000011">
    <property type="protein sequence ID" value="TSB45421.1"/>
    <property type="molecule type" value="Genomic_DNA"/>
</dbReference>
<accession>A0A553ZVA8</accession>
<evidence type="ECO:0000313" key="3">
    <source>
        <dbReference type="Proteomes" id="UP000318521"/>
    </source>
</evidence>
<reference evidence="2 3" key="1">
    <citation type="submission" date="2019-07" db="EMBL/GenBank/DDBJ databases">
        <authorList>
            <person name="Park Y.J."/>
            <person name="Jeong S.E."/>
            <person name="Jung H.S."/>
        </authorList>
    </citation>
    <scope>NUCLEOTIDE SEQUENCE [LARGE SCALE GENOMIC DNA]</scope>
    <source>
        <strain evidence="3">P16(2019)</strain>
    </source>
</reference>
<comment type="caution">
    <text evidence="2">The sequence shown here is derived from an EMBL/GenBank/DDBJ whole genome shotgun (WGS) entry which is preliminary data.</text>
</comment>
<gene>
    <name evidence="2" type="ORF">FN960_15910</name>
</gene>
<dbReference type="GO" id="GO:0047632">
    <property type="term" value="F:agmatine deiminase activity"/>
    <property type="evidence" value="ECO:0007669"/>
    <property type="project" value="TreeGrafter"/>
</dbReference>
<proteinExistence type="predicted"/>
<dbReference type="PANTHER" id="PTHR31377">
    <property type="entry name" value="AGMATINE DEIMINASE-RELATED"/>
    <property type="match status" value="1"/>
</dbReference>
<dbReference type="Gene3D" id="3.75.10.10">
    <property type="entry name" value="L-arginine/glycine Amidinotransferase, Chain A"/>
    <property type="match status" value="1"/>
</dbReference>
<sequence>MHDKQYTMPAEWTPHSRTMIAWPVKDSMVYPENYTQVCTGYEQLILAISEFEPVLVIVNPEDEESVAPRFAHAPVELISLPHNDAWLRDNGPTFVRGEENQLFGINWGFNAWGEKYEPWDLDDEVAPALLSFMKVPAVDAPLILEGGSIHVDGEGTLLTTEECLLNPNRNPHLSKKEVEDQLRPLLGVDTFIWLPLGLEGDETDGHVDNVACFAAPGKIILQVCHDPEDTNFARSQEHLSILAKATDSQGRPVEVIEIEQPPYRESNGQRLTLSYLNFYFVNEGIILPVFGGDAKAYDQKAIKQLKKTFPDRTIRTIDGMAIIQEGGNVHCTTQQVPSEGSRS</sequence>
<keyword evidence="1" id="KW-0378">Hydrolase</keyword>
<dbReference type="Pfam" id="PF04371">
    <property type="entry name" value="PAD_porph"/>
    <property type="match status" value="1"/>
</dbReference>
<dbReference type="PANTHER" id="PTHR31377:SF0">
    <property type="entry name" value="AGMATINE DEIMINASE-RELATED"/>
    <property type="match status" value="1"/>
</dbReference>
<dbReference type="InterPro" id="IPR007466">
    <property type="entry name" value="Peptidyl-Arg-deiminase_porph"/>
</dbReference>
<dbReference type="OrthoDB" id="9808013at2"/>